<dbReference type="EMBL" id="JACKWY010000013">
    <property type="protein sequence ID" value="MBB6716368.1"/>
    <property type="molecule type" value="Genomic_DNA"/>
</dbReference>
<evidence type="ECO:0000313" key="2">
    <source>
        <dbReference type="EMBL" id="MBB6716368.1"/>
    </source>
</evidence>
<comment type="caution">
    <text evidence="2">The sequence shown here is derived from an EMBL/GenBank/DDBJ whole genome shotgun (WGS) entry which is preliminary data.</text>
</comment>
<organism evidence="2 3">
    <name type="scientific">Clostridium gasigenes</name>
    <dbReference type="NCBI Taxonomy" id="94869"/>
    <lineage>
        <taxon>Bacteria</taxon>
        <taxon>Bacillati</taxon>
        <taxon>Bacillota</taxon>
        <taxon>Clostridia</taxon>
        <taxon>Eubacteriales</taxon>
        <taxon>Clostridiaceae</taxon>
        <taxon>Clostridium</taxon>
    </lineage>
</organism>
<dbReference type="AlphaFoldDB" id="A0A7X0SEY5"/>
<protein>
    <recommendedName>
        <fullName evidence="4">LITAF domain-containing protein</fullName>
    </recommendedName>
</protein>
<reference evidence="2 3" key="1">
    <citation type="submission" date="2020-08" db="EMBL/GenBank/DDBJ databases">
        <title>Clostridia isolated from Swiss meat.</title>
        <authorList>
            <person name="Wambui J."/>
            <person name="Stevens M.J.A."/>
            <person name="Stephan R."/>
        </authorList>
    </citation>
    <scope>NUCLEOTIDE SEQUENCE [LARGE SCALE GENOMIC DNA]</scope>
    <source>
        <strain evidence="2 3">CM001</strain>
    </source>
</reference>
<feature type="transmembrane region" description="Helical" evidence="1">
    <location>
        <begin position="21"/>
        <end position="41"/>
    </location>
</feature>
<dbReference type="RefSeq" id="WP_185165416.1">
    <property type="nucleotide sequence ID" value="NZ_JACKWY010000013.1"/>
</dbReference>
<dbReference type="Proteomes" id="UP000585258">
    <property type="component" value="Unassembled WGS sequence"/>
</dbReference>
<gene>
    <name evidence="2" type="ORF">H7E68_16815</name>
</gene>
<sequence length="54" mass="6254">MSRLKYCNCCQRQVQPKKVNKLLFIILLWCAIVPALLYWAICGGNKCPICGYKF</sequence>
<proteinExistence type="predicted"/>
<keyword evidence="1" id="KW-0812">Transmembrane</keyword>
<keyword evidence="1" id="KW-1133">Transmembrane helix</keyword>
<name>A0A7X0SEY5_9CLOT</name>
<evidence type="ECO:0008006" key="4">
    <source>
        <dbReference type="Google" id="ProtNLM"/>
    </source>
</evidence>
<evidence type="ECO:0000256" key="1">
    <source>
        <dbReference type="SAM" id="Phobius"/>
    </source>
</evidence>
<accession>A0A7X0SEY5</accession>
<evidence type="ECO:0000313" key="3">
    <source>
        <dbReference type="Proteomes" id="UP000585258"/>
    </source>
</evidence>
<keyword evidence="1" id="KW-0472">Membrane</keyword>